<evidence type="ECO:0000256" key="2">
    <source>
        <dbReference type="PIRSR" id="PIRSR613078-1"/>
    </source>
</evidence>
<dbReference type="GO" id="GO:0005829">
    <property type="term" value="C:cytosol"/>
    <property type="evidence" value="ECO:0007669"/>
    <property type="project" value="TreeGrafter"/>
</dbReference>
<feature type="active site" description="Tele-phosphohistidine intermediate" evidence="2">
    <location>
        <position position="11"/>
    </location>
</feature>
<dbReference type="InterPro" id="IPR013078">
    <property type="entry name" value="His_Pase_superF_clade-1"/>
</dbReference>
<keyword evidence="5" id="KW-1185">Reference proteome</keyword>
<dbReference type="AlphaFoldDB" id="A0A1M5VT85"/>
<protein>
    <submittedName>
        <fullName evidence="4">Probable phosphoglycerate mutase</fullName>
    </submittedName>
</protein>
<dbReference type="Proteomes" id="UP000184212">
    <property type="component" value="Unassembled WGS sequence"/>
</dbReference>
<dbReference type="Pfam" id="PF00300">
    <property type="entry name" value="His_Phos_1"/>
    <property type="match status" value="1"/>
</dbReference>
<keyword evidence="1" id="KW-0378">Hydrolase</keyword>
<proteinExistence type="predicted"/>
<dbReference type="SMART" id="SM00855">
    <property type="entry name" value="PGAM"/>
    <property type="match status" value="1"/>
</dbReference>
<reference evidence="4 5" key="1">
    <citation type="submission" date="2016-11" db="EMBL/GenBank/DDBJ databases">
        <authorList>
            <person name="Jaros S."/>
            <person name="Januszkiewicz K."/>
            <person name="Wedrychowicz H."/>
        </authorList>
    </citation>
    <scope>NUCLEOTIDE SEQUENCE [LARGE SCALE GENOMIC DNA]</scope>
    <source>
        <strain evidence="4 5">DSM 24574</strain>
    </source>
</reference>
<dbReference type="PIRSF" id="PIRSF000709">
    <property type="entry name" value="6PFK_2-Ptase"/>
    <property type="match status" value="1"/>
</dbReference>
<accession>A0A1M5VT85</accession>
<gene>
    <name evidence="4" type="ORF">SAMN04488109_5369</name>
</gene>
<dbReference type="InterPro" id="IPR029033">
    <property type="entry name" value="His_PPase_superfam"/>
</dbReference>
<feature type="binding site" evidence="3">
    <location>
        <begin position="10"/>
        <end position="17"/>
    </location>
    <ligand>
        <name>substrate</name>
    </ligand>
</feature>
<dbReference type="InterPro" id="IPR001345">
    <property type="entry name" value="PG/BPGM_mutase_AS"/>
</dbReference>
<evidence type="ECO:0000256" key="1">
    <source>
        <dbReference type="ARBA" id="ARBA00022801"/>
    </source>
</evidence>
<evidence type="ECO:0000256" key="3">
    <source>
        <dbReference type="PIRSR" id="PIRSR613078-2"/>
    </source>
</evidence>
<evidence type="ECO:0000313" key="4">
    <source>
        <dbReference type="EMBL" id="SHH78204.1"/>
    </source>
</evidence>
<sequence>MSSKKIYLVRHGQTDFNLQNIVQGSGVDSSLNDRGRAQAHAFFQKYKDIPFDKVYTSALKRTRESVQSFIDLGLPVESFAGLNEISWGTKEGFPITPEEDQYYHYMLKQWQLGDTTLRIEGGESPDEVVRRMKPVLDHIMRQTDEKTVLICMHGRAIRILMCIILNYPLKSMDMFEHENLGLYLLHYSGSFFTVELYNDTAHLR</sequence>
<dbReference type="CDD" id="cd07067">
    <property type="entry name" value="HP_PGM_like"/>
    <property type="match status" value="1"/>
</dbReference>
<dbReference type="OrthoDB" id="9782128at2"/>
<dbReference type="PROSITE" id="PS00175">
    <property type="entry name" value="PG_MUTASE"/>
    <property type="match status" value="1"/>
</dbReference>
<dbReference type="GO" id="GO:0004331">
    <property type="term" value="F:fructose-2,6-bisphosphate 2-phosphatase activity"/>
    <property type="evidence" value="ECO:0007669"/>
    <property type="project" value="TreeGrafter"/>
</dbReference>
<name>A0A1M5VT85_9BACT</name>
<feature type="active site" description="Proton donor/acceptor" evidence="2">
    <location>
        <position position="84"/>
    </location>
</feature>
<dbReference type="EMBL" id="FQWQ01000004">
    <property type="protein sequence ID" value="SHH78204.1"/>
    <property type="molecule type" value="Genomic_DNA"/>
</dbReference>
<dbReference type="Gene3D" id="3.40.50.1240">
    <property type="entry name" value="Phosphoglycerate mutase-like"/>
    <property type="match status" value="1"/>
</dbReference>
<dbReference type="GO" id="GO:0043456">
    <property type="term" value="P:regulation of pentose-phosphate shunt"/>
    <property type="evidence" value="ECO:0007669"/>
    <property type="project" value="TreeGrafter"/>
</dbReference>
<evidence type="ECO:0000313" key="5">
    <source>
        <dbReference type="Proteomes" id="UP000184212"/>
    </source>
</evidence>
<dbReference type="PANTHER" id="PTHR46517:SF1">
    <property type="entry name" value="FRUCTOSE-2,6-BISPHOSPHATASE TIGAR"/>
    <property type="match status" value="1"/>
</dbReference>
<organism evidence="4 5">
    <name type="scientific">Chryseolinea serpens</name>
    <dbReference type="NCBI Taxonomy" id="947013"/>
    <lineage>
        <taxon>Bacteria</taxon>
        <taxon>Pseudomonadati</taxon>
        <taxon>Bacteroidota</taxon>
        <taxon>Cytophagia</taxon>
        <taxon>Cytophagales</taxon>
        <taxon>Fulvivirgaceae</taxon>
        <taxon>Chryseolinea</taxon>
    </lineage>
</organism>
<dbReference type="InterPro" id="IPR051695">
    <property type="entry name" value="Phosphoglycerate_Mutase"/>
</dbReference>
<feature type="binding site" evidence="3">
    <location>
        <position position="61"/>
    </location>
    <ligand>
        <name>substrate</name>
    </ligand>
</feature>
<dbReference type="STRING" id="947013.SAMN04488109_5369"/>
<dbReference type="GO" id="GO:0045820">
    <property type="term" value="P:negative regulation of glycolytic process"/>
    <property type="evidence" value="ECO:0007669"/>
    <property type="project" value="TreeGrafter"/>
</dbReference>
<dbReference type="RefSeq" id="WP_073141212.1">
    <property type="nucleotide sequence ID" value="NZ_FQWQ01000004.1"/>
</dbReference>
<dbReference type="PANTHER" id="PTHR46517">
    <property type="entry name" value="FRUCTOSE-2,6-BISPHOSPHATASE TIGAR"/>
    <property type="match status" value="1"/>
</dbReference>
<dbReference type="SUPFAM" id="SSF53254">
    <property type="entry name" value="Phosphoglycerate mutase-like"/>
    <property type="match status" value="1"/>
</dbReference>